<dbReference type="Gene3D" id="2.40.50.320">
    <property type="entry name" value="Copper binding periplasmic protein CusF"/>
    <property type="match status" value="1"/>
</dbReference>
<organism evidence="1 2">
    <name type="scientific">Falsiroseomonas frigidaquae</name>
    <dbReference type="NCBI Taxonomy" id="487318"/>
    <lineage>
        <taxon>Bacteria</taxon>
        <taxon>Pseudomonadati</taxon>
        <taxon>Pseudomonadota</taxon>
        <taxon>Alphaproteobacteria</taxon>
        <taxon>Acetobacterales</taxon>
        <taxon>Roseomonadaceae</taxon>
        <taxon>Falsiroseomonas</taxon>
    </lineage>
</organism>
<dbReference type="EMBL" id="JAAVTX010000010">
    <property type="protein sequence ID" value="NKE48505.1"/>
    <property type="molecule type" value="Genomic_DNA"/>
</dbReference>
<protein>
    <submittedName>
        <fullName evidence="1">Copper-binding protein</fullName>
    </submittedName>
</protein>
<accession>A0ABX1F8E0</accession>
<comment type="caution">
    <text evidence="1">The sequence shown here is derived from an EMBL/GenBank/DDBJ whole genome shotgun (WGS) entry which is preliminary data.</text>
</comment>
<keyword evidence="2" id="KW-1185">Reference proteome</keyword>
<evidence type="ECO:0000313" key="2">
    <source>
        <dbReference type="Proteomes" id="UP000765160"/>
    </source>
</evidence>
<dbReference type="Pfam" id="PF11604">
    <property type="entry name" value="CusF_Ec"/>
    <property type="match status" value="1"/>
</dbReference>
<evidence type="ECO:0000313" key="1">
    <source>
        <dbReference type="EMBL" id="NKE48505.1"/>
    </source>
</evidence>
<sequence length="134" mass="13579">MCGRRRPPAAGSVPAKGICAVQPRSKDMTTRRPLTMAAAAAALLTLTGAAGHAQQGSAAIATGTVQKVDAAGRMLSLAHGPIPAIRWPAMTMDFPVTPGVDLSALTPGRQVEFTLAPRPGAGGGYVVTRVVPKG</sequence>
<gene>
    <name evidence="1" type="ORF">HB662_27290</name>
</gene>
<proteinExistence type="predicted"/>
<dbReference type="InterPro" id="IPR042230">
    <property type="entry name" value="CusF_sf"/>
</dbReference>
<name>A0ABX1F8E0_9PROT</name>
<reference evidence="1 2" key="1">
    <citation type="submission" date="2020-03" db="EMBL/GenBank/DDBJ databases">
        <title>Roseomonas selenitidurans sp. nov. isolated from soil.</title>
        <authorList>
            <person name="Liu H."/>
        </authorList>
    </citation>
    <scope>NUCLEOTIDE SEQUENCE [LARGE SCALE GENOMIC DNA]</scope>
    <source>
        <strain evidence="1 2">JCM 15073</strain>
    </source>
</reference>
<dbReference type="InterPro" id="IPR021647">
    <property type="entry name" value="CusF_Ec"/>
</dbReference>
<dbReference type="Proteomes" id="UP000765160">
    <property type="component" value="Unassembled WGS sequence"/>
</dbReference>